<evidence type="ECO:0000313" key="1">
    <source>
        <dbReference type="EMBL" id="QKQ33090.1"/>
    </source>
</evidence>
<proteinExistence type="predicted"/>
<protein>
    <submittedName>
        <fullName evidence="1">Uncharacterized protein</fullName>
    </submittedName>
</protein>
<sequence>MTRLDYDFINLSLEHEMNEWLAERGYVGQVDIRTDSNQLFLFDSLEGM</sequence>
<reference evidence="1" key="1">
    <citation type="submission" date="2020-05" db="EMBL/GenBank/DDBJ databases">
        <title>Title: F plasmids are the major carriers of antibiotic resistance genes in human-associated commensal E. coli.</title>
        <authorList>
            <person name="Stephens C."/>
            <person name="Arismendi T."/>
            <person name="Wright M."/>
            <person name="Hartman A."/>
            <person name="Gonzalez A."/>
            <person name="Gill M."/>
            <person name="Pandori M."/>
            <person name="Hess D."/>
        </authorList>
    </citation>
    <scope>NUCLEOTIDE SEQUENCE</scope>
    <source>
        <strain evidence="1">SCU-478</strain>
    </source>
</reference>
<name>A0A6N0IEC3_ECOLX</name>
<accession>A0A6N0IEC3</accession>
<dbReference type="AlphaFoldDB" id="A0A6N0IEC3"/>
<dbReference type="EMBL" id="CP054563">
    <property type="protein sequence ID" value="QKQ33090.1"/>
    <property type="molecule type" value="Genomic_DNA"/>
</dbReference>
<organism evidence="1">
    <name type="scientific">Escherichia coli</name>
    <dbReference type="NCBI Taxonomy" id="562"/>
    <lineage>
        <taxon>Bacteria</taxon>
        <taxon>Pseudomonadati</taxon>
        <taxon>Pseudomonadota</taxon>
        <taxon>Gammaproteobacteria</taxon>
        <taxon>Enterobacterales</taxon>
        <taxon>Enterobacteriaceae</taxon>
        <taxon>Escherichia</taxon>
    </lineage>
</organism>
<gene>
    <name evidence="1" type="ORF">HPE44_12820</name>
</gene>